<feature type="compositionally biased region" description="Basic and acidic residues" evidence="1">
    <location>
        <begin position="95"/>
        <end position="109"/>
    </location>
</feature>
<keyword evidence="3" id="KW-1185">Reference proteome</keyword>
<dbReference type="Proteomes" id="UP000324222">
    <property type="component" value="Unassembled WGS sequence"/>
</dbReference>
<comment type="caution">
    <text evidence="2">The sequence shown here is derived from an EMBL/GenBank/DDBJ whole genome shotgun (WGS) entry which is preliminary data.</text>
</comment>
<name>A0A5B7KF61_PORTR</name>
<feature type="region of interest" description="Disordered" evidence="1">
    <location>
        <begin position="1"/>
        <end position="24"/>
    </location>
</feature>
<feature type="compositionally biased region" description="Basic and acidic residues" evidence="1">
    <location>
        <begin position="63"/>
        <end position="87"/>
    </location>
</feature>
<proteinExistence type="predicted"/>
<accession>A0A5B7KF61</accession>
<organism evidence="2 3">
    <name type="scientific">Portunus trituberculatus</name>
    <name type="common">Swimming crab</name>
    <name type="synonym">Neptunus trituberculatus</name>
    <dbReference type="NCBI Taxonomy" id="210409"/>
    <lineage>
        <taxon>Eukaryota</taxon>
        <taxon>Metazoa</taxon>
        <taxon>Ecdysozoa</taxon>
        <taxon>Arthropoda</taxon>
        <taxon>Crustacea</taxon>
        <taxon>Multicrustacea</taxon>
        <taxon>Malacostraca</taxon>
        <taxon>Eumalacostraca</taxon>
        <taxon>Eucarida</taxon>
        <taxon>Decapoda</taxon>
        <taxon>Pleocyemata</taxon>
        <taxon>Brachyura</taxon>
        <taxon>Eubrachyura</taxon>
        <taxon>Portunoidea</taxon>
        <taxon>Portunidae</taxon>
        <taxon>Portuninae</taxon>
        <taxon>Portunus</taxon>
    </lineage>
</organism>
<evidence type="ECO:0000313" key="2">
    <source>
        <dbReference type="EMBL" id="MPD05516.1"/>
    </source>
</evidence>
<sequence>MKSPGTGRAVAVAAGSISPGKHSPLFTLGGLKLPPTWSIALHPSARLRVKRRVERGQQGDQVQHNREEEELRAATLHDRKENNKLDEADYSDEQESSRRLQLKTDRQREQANYGP</sequence>
<gene>
    <name evidence="2" type="ORF">E2C01_101263</name>
</gene>
<reference evidence="2 3" key="1">
    <citation type="submission" date="2019-05" db="EMBL/GenBank/DDBJ databases">
        <title>Another draft genome of Portunus trituberculatus and its Hox gene families provides insights of decapod evolution.</title>
        <authorList>
            <person name="Jeong J.-H."/>
            <person name="Song I."/>
            <person name="Kim S."/>
            <person name="Choi T."/>
            <person name="Kim D."/>
            <person name="Ryu S."/>
            <person name="Kim W."/>
        </authorList>
    </citation>
    <scope>NUCLEOTIDE SEQUENCE [LARGE SCALE GENOMIC DNA]</scope>
    <source>
        <tissue evidence="2">Muscle</tissue>
    </source>
</reference>
<evidence type="ECO:0000256" key="1">
    <source>
        <dbReference type="SAM" id="MobiDB-lite"/>
    </source>
</evidence>
<protein>
    <submittedName>
        <fullName evidence="2">Uncharacterized protein</fullName>
    </submittedName>
</protein>
<dbReference type="AlphaFoldDB" id="A0A5B7KF61"/>
<feature type="region of interest" description="Disordered" evidence="1">
    <location>
        <begin position="50"/>
        <end position="115"/>
    </location>
</feature>
<evidence type="ECO:0000313" key="3">
    <source>
        <dbReference type="Proteomes" id="UP000324222"/>
    </source>
</evidence>
<dbReference type="EMBL" id="VSRR010146388">
    <property type="protein sequence ID" value="MPD05516.1"/>
    <property type="molecule type" value="Genomic_DNA"/>
</dbReference>